<name>A0A919XDW5_9BACL</name>
<feature type="chain" id="PRO_5039324148" evidence="1">
    <location>
        <begin position="29"/>
        <end position="168"/>
    </location>
</feature>
<accession>A0A919XDW5</accession>
<dbReference type="Proteomes" id="UP000679779">
    <property type="component" value="Unassembled WGS sequence"/>
</dbReference>
<protein>
    <submittedName>
        <fullName evidence="2">Uncharacterized protein</fullName>
    </submittedName>
</protein>
<reference evidence="2" key="1">
    <citation type="submission" date="2021-03" db="EMBL/GenBank/DDBJ databases">
        <title>Antimicrobial resistance genes in bacteria isolated from Japanese honey, and their potential for conferring macrolide and lincosamide resistance in the American foulbrood pathogen Paenibacillus larvae.</title>
        <authorList>
            <person name="Okamoto M."/>
            <person name="Kumagai M."/>
            <person name="Kanamori H."/>
            <person name="Takamatsu D."/>
        </authorList>
    </citation>
    <scope>NUCLEOTIDE SEQUENCE</scope>
    <source>
        <strain evidence="2">J2TS6</strain>
    </source>
</reference>
<comment type="caution">
    <text evidence="2">The sequence shown here is derived from an EMBL/GenBank/DDBJ whole genome shotgun (WGS) entry which is preliminary data.</text>
</comment>
<dbReference type="AlphaFoldDB" id="A0A919XDW5"/>
<dbReference type="EMBL" id="BORQ01000001">
    <property type="protein sequence ID" value="GIO29077.1"/>
    <property type="molecule type" value="Genomic_DNA"/>
</dbReference>
<evidence type="ECO:0000313" key="2">
    <source>
        <dbReference type="EMBL" id="GIO29077.1"/>
    </source>
</evidence>
<proteinExistence type="predicted"/>
<evidence type="ECO:0000256" key="1">
    <source>
        <dbReference type="SAM" id="SignalP"/>
    </source>
</evidence>
<evidence type="ECO:0000313" key="3">
    <source>
        <dbReference type="Proteomes" id="UP000679779"/>
    </source>
</evidence>
<keyword evidence="1" id="KW-0732">Signal</keyword>
<organism evidence="2 3">
    <name type="scientific">Paenibacillus albilobatus</name>
    <dbReference type="NCBI Taxonomy" id="2716884"/>
    <lineage>
        <taxon>Bacteria</taxon>
        <taxon>Bacillati</taxon>
        <taxon>Bacillota</taxon>
        <taxon>Bacilli</taxon>
        <taxon>Bacillales</taxon>
        <taxon>Paenibacillaceae</taxon>
        <taxon>Paenibacillus</taxon>
    </lineage>
</organism>
<gene>
    <name evidence="2" type="ORF">J2TS6_02180</name>
</gene>
<keyword evidence="3" id="KW-1185">Reference proteome</keyword>
<dbReference type="RefSeq" id="WP_160042015.1">
    <property type="nucleotide sequence ID" value="NZ_BORQ01000001.1"/>
</dbReference>
<sequence>MATHTQKSKPLLWSVSAVALALIVYSLAAPPQKQAEAPSSGGEPVREQEGGTIQTAAADTLKTDFGSIIYGADDYAINLVLDLDRIQYDQVGITFLGADDKGVMFGDMISSVKVGHVDDETTFVPVNHKLVLWTQLPIRFLGETREGWLEMTDKESGKSLFKEKLSFR</sequence>
<feature type="signal peptide" evidence="1">
    <location>
        <begin position="1"/>
        <end position="28"/>
    </location>
</feature>